<dbReference type="Pfam" id="PF04087">
    <property type="entry name" value="DUF389"/>
    <property type="match status" value="1"/>
</dbReference>
<evidence type="ECO:0000256" key="1">
    <source>
        <dbReference type="SAM" id="Phobius"/>
    </source>
</evidence>
<dbReference type="RefSeq" id="WP_219040984.1">
    <property type="nucleotide sequence ID" value="NZ_JAHWDF010000016.1"/>
</dbReference>
<protein>
    <submittedName>
        <fullName evidence="2">DUF389 domain-containing protein</fullName>
    </submittedName>
</protein>
<keyword evidence="1" id="KW-0472">Membrane</keyword>
<dbReference type="PANTHER" id="PTHR20992:SF9">
    <property type="entry name" value="AT15442P-RELATED"/>
    <property type="match status" value="1"/>
</dbReference>
<name>A0ABS6W4A7_9FLAO</name>
<reference evidence="2 3" key="1">
    <citation type="submission" date="2021-07" db="EMBL/GenBank/DDBJ databases">
        <title>Mesonia aestuariivivens sp. nov., isolated from a tidal flat.</title>
        <authorList>
            <person name="Kim Y.-O."/>
            <person name="Yoon J.-H."/>
        </authorList>
    </citation>
    <scope>NUCLEOTIDE SEQUENCE [LARGE SCALE GENOMIC DNA]</scope>
    <source>
        <strain evidence="2 3">JHPTF-M18</strain>
    </source>
</reference>
<comment type="caution">
    <text evidence="2">The sequence shown here is derived from an EMBL/GenBank/DDBJ whole genome shotgun (WGS) entry which is preliminary data.</text>
</comment>
<organism evidence="2 3">
    <name type="scientific">Mesonia aestuariivivens</name>
    <dbReference type="NCBI Taxonomy" id="2796128"/>
    <lineage>
        <taxon>Bacteria</taxon>
        <taxon>Pseudomonadati</taxon>
        <taxon>Bacteroidota</taxon>
        <taxon>Flavobacteriia</taxon>
        <taxon>Flavobacteriales</taxon>
        <taxon>Flavobacteriaceae</taxon>
        <taxon>Mesonia</taxon>
    </lineage>
</organism>
<feature type="transmembrane region" description="Helical" evidence="1">
    <location>
        <begin position="64"/>
        <end position="80"/>
    </location>
</feature>
<proteinExistence type="predicted"/>
<keyword evidence="1" id="KW-1133">Transmembrane helix</keyword>
<keyword evidence="3" id="KW-1185">Reference proteome</keyword>
<dbReference type="InterPro" id="IPR005240">
    <property type="entry name" value="DUF389"/>
</dbReference>
<sequence length="492" mass="54858">MKEELNNNTDESASKSEKLTKDLKGTFGSFKSFLSDLLDIRSDTDRDSTIEAVKKDITFKGHNAWILIFSIFVASIGLNVSSTAVIIGAMLISPLMGPIVGIGLSVAINDVDTLKRSLINLGVMVTLSVLTAFLYFWISPLTGSNAELEARTYPTILDVLVAIFGGLALIVAKTKKGTIASVIFGVAIATALMPPLCTVGYGLAQGNLSDAGGALYLFSINATFIALSTFVVSKLLGFPLVKYANSKRRRIIAQAASIIAIIVMVPSIYLFYNMLKESYFKQDATRFVEEELLIYKDSYLQKNSTVFEYSGGNDPKIEVSFLGKEIPNSVIGLWREKMKKYKNLDGASLIILQNENTESYDKLQYMHEFKRRDSLSILNKDERISYLETELSKLSKFAKHQIPFRQISNEAKINYDGLVTFSYADQIISNFSQLDTVAEFKVVWADSIPTKVVVNNDRKLKEWLKYKLSLDTLIFSSVTLPKQKLIKKKKMN</sequence>
<feature type="transmembrane region" description="Helical" evidence="1">
    <location>
        <begin position="118"/>
        <end position="138"/>
    </location>
</feature>
<feature type="transmembrane region" description="Helical" evidence="1">
    <location>
        <begin position="251"/>
        <end position="272"/>
    </location>
</feature>
<dbReference type="Proteomes" id="UP000719267">
    <property type="component" value="Unassembled WGS sequence"/>
</dbReference>
<gene>
    <name evidence="2" type="ORF">KW502_12965</name>
</gene>
<dbReference type="PANTHER" id="PTHR20992">
    <property type="entry name" value="AT15442P-RELATED"/>
    <property type="match status" value="1"/>
</dbReference>
<accession>A0ABS6W4A7</accession>
<dbReference type="EMBL" id="JAHWDF010000016">
    <property type="protein sequence ID" value="MBW2962703.1"/>
    <property type="molecule type" value="Genomic_DNA"/>
</dbReference>
<feature type="transmembrane region" description="Helical" evidence="1">
    <location>
        <begin position="86"/>
        <end position="106"/>
    </location>
</feature>
<keyword evidence="1" id="KW-0812">Transmembrane</keyword>
<evidence type="ECO:0000313" key="2">
    <source>
        <dbReference type="EMBL" id="MBW2962703.1"/>
    </source>
</evidence>
<feature type="transmembrane region" description="Helical" evidence="1">
    <location>
        <begin position="215"/>
        <end position="239"/>
    </location>
</feature>
<evidence type="ECO:0000313" key="3">
    <source>
        <dbReference type="Proteomes" id="UP000719267"/>
    </source>
</evidence>
<feature type="transmembrane region" description="Helical" evidence="1">
    <location>
        <begin position="150"/>
        <end position="172"/>
    </location>
</feature>
<feature type="transmembrane region" description="Helical" evidence="1">
    <location>
        <begin position="179"/>
        <end position="203"/>
    </location>
</feature>